<organism evidence="2 3">
    <name type="scientific">Candidatus Falkowbacteria bacterium GW2011_GWF2_39_8</name>
    <dbReference type="NCBI Taxonomy" id="1618642"/>
    <lineage>
        <taxon>Bacteria</taxon>
        <taxon>Candidatus Falkowiibacteriota</taxon>
    </lineage>
</organism>
<dbReference type="NCBIfam" id="TIGR00741">
    <property type="entry name" value="yfiA"/>
    <property type="match status" value="1"/>
</dbReference>
<accession>A0A0G0Q493</accession>
<dbReference type="CDD" id="cd00552">
    <property type="entry name" value="RaiA"/>
    <property type="match status" value="1"/>
</dbReference>
<protein>
    <submittedName>
        <fullName evidence="2">Ribosomal subunit interface protein</fullName>
    </submittedName>
</protein>
<dbReference type="GO" id="GO:0045900">
    <property type="term" value="P:negative regulation of translational elongation"/>
    <property type="evidence" value="ECO:0007669"/>
    <property type="project" value="TreeGrafter"/>
</dbReference>
<dbReference type="Proteomes" id="UP000034137">
    <property type="component" value="Unassembled WGS sequence"/>
</dbReference>
<evidence type="ECO:0000313" key="2">
    <source>
        <dbReference type="EMBL" id="KKR32181.1"/>
    </source>
</evidence>
<dbReference type="GO" id="GO:0022627">
    <property type="term" value="C:cytosolic small ribosomal subunit"/>
    <property type="evidence" value="ECO:0007669"/>
    <property type="project" value="TreeGrafter"/>
</dbReference>
<dbReference type="GO" id="GO:0043024">
    <property type="term" value="F:ribosomal small subunit binding"/>
    <property type="evidence" value="ECO:0007669"/>
    <property type="project" value="TreeGrafter"/>
</dbReference>
<evidence type="ECO:0000256" key="1">
    <source>
        <dbReference type="ARBA" id="ARBA00022845"/>
    </source>
</evidence>
<dbReference type="PANTHER" id="PTHR33231">
    <property type="entry name" value="30S RIBOSOMAL PROTEIN"/>
    <property type="match status" value="1"/>
</dbReference>
<evidence type="ECO:0000313" key="3">
    <source>
        <dbReference type="Proteomes" id="UP000034137"/>
    </source>
</evidence>
<dbReference type="PANTHER" id="PTHR33231:SF1">
    <property type="entry name" value="30S RIBOSOMAL PROTEIN"/>
    <property type="match status" value="1"/>
</dbReference>
<dbReference type="Pfam" id="PF02482">
    <property type="entry name" value="Ribosomal_S30AE"/>
    <property type="match status" value="1"/>
</dbReference>
<gene>
    <name evidence="2" type="ORF">UT64_C0040G0004</name>
</gene>
<sequence>MKVDIKGTKIKLTPEIKNYVQKKMDMLEKYLGKVPVIACDVEVGLAVGGQKCGEIFRTEVIMEIPGVLLVIEKHESDLYKSIDKVKDHLARSIKKYKEKLIDKRRKGR</sequence>
<name>A0A0G0Q493_9BACT</name>
<comment type="caution">
    <text evidence="2">The sequence shown here is derived from an EMBL/GenBank/DDBJ whole genome shotgun (WGS) entry which is preliminary data.</text>
</comment>
<dbReference type="AlphaFoldDB" id="A0A0G0Q493"/>
<dbReference type="EMBL" id="LBXO01000040">
    <property type="protein sequence ID" value="KKR32181.1"/>
    <property type="molecule type" value="Genomic_DNA"/>
</dbReference>
<dbReference type="InterPro" id="IPR003489">
    <property type="entry name" value="RHF/RaiA"/>
</dbReference>
<dbReference type="InterPro" id="IPR036567">
    <property type="entry name" value="RHF-like"/>
</dbReference>
<keyword evidence="1" id="KW-0810">Translation regulation</keyword>
<proteinExistence type="predicted"/>
<dbReference type="SUPFAM" id="SSF69754">
    <property type="entry name" value="Ribosome binding protein Y (YfiA homologue)"/>
    <property type="match status" value="1"/>
</dbReference>
<dbReference type="InterPro" id="IPR050574">
    <property type="entry name" value="HPF/YfiA_ribosome-assoc"/>
</dbReference>
<reference evidence="2 3" key="1">
    <citation type="journal article" date="2015" name="Nature">
        <title>rRNA introns, odd ribosomes, and small enigmatic genomes across a large radiation of phyla.</title>
        <authorList>
            <person name="Brown C.T."/>
            <person name="Hug L.A."/>
            <person name="Thomas B.C."/>
            <person name="Sharon I."/>
            <person name="Castelle C.J."/>
            <person name="Singh A."/>
            <person name="Wilkins M.J."/>
            <person name="Williams K.H."/>
            <person name="Banfield J.F."/>
        </authorList>
    </citation>
    <scope>NUCLEOTIDE SEQUENCE [LARGE SCALE GENOMIC DNA]</scope>
</reference>
<dbReference type="Gene3D" id="3.30.160.100">
    <property type="entry name" value="Ribosome hibernation promotion factor-like"/>
    <property type="match status" value="1"/>
</dbReference>